<sequence length="122" mass="14876">MFDIQEEITTPVKFWGKILFFDGVATLIFFNYATQITEMAYRPFQVPSLIFLVGMYLFWIFPSKHNQRKRHYHRLIYVLSRNKKTYLSMEFYSFQQEETLDETLESEKELALFDFEEEELEL</sequence>
<name>A0A437UN92_ENTAV</name>
<feature type="transmembrane region" description="Helical" evidence="1">
    <location>
        <begin position="44"/>
        <end position="61"/>
    </location>
</feature>
<proteinExistence type="predicted"/>
<evidence type="ECO:0000313" key="2">
    <source>
        <dbReference type="EMBL" id="RVU95083.1"/>
    </source>
</evidence>
<accession>A0A437UN92</accession>
<keyword evidence="1" id="KW-1133">Transmembrane helix</keyword>
<keyword evidence="1" id="KW-0472">Membrane</keyword>
<feature type="transmembrane region" description="Helical" evidence="1">
    <location>
        <begin position="12"/>
        <end position="32"/>
    </location>
</feature>
<dbReference type="Proteomes" id="UP000288388">
    <property type="component" value="Unassembled WGS sequence"/>
</dbReference>
<dbReference type="Pfam" id="PF17332">
    <property type="entry name" value="DUF5592"/>
    <property type="match status" value="1"/>
</dbReference>
<comment type="caution">
    <text evidence="2">The sequence shown here is derived from an EMBL/GenBank/DDBJ whole genome shotgun (WGS) entry which is preliminary data.</text>
</comment>
<protein>
    <submittedName>
        <fullName evidence="2">Uncharacterized protein</fullName>
    </submittedName>
</protein>
<dbReference type="EMBL" id="RYZS01000001">
    <property type="protein sequence ID" value="RVU95083.1"/>
    <property type="molecule type" value="Genomic_DNA"/>
</dbReference>
<dbReference type="AlphaFoldDB" id="A0A437UN92"/>
<organism evidence="2 3">
    <name type="scientific">Enterococcus avium</name>
    <name type="common">Streptococcus avium</name>
    <dbReference type="NCBI Taxonomy" id="33945"/>
    <lineage>
        <taxon>Bacteria</taxon>
        <taxon>Bacillati</taxon>
        <taxon>Bacillota</taxon>
        <taxon>Bacilli</taxon>
        <taxon>Lactobacillales</taxon>
        <taxon>Enterococcaceae</taxon>
        <taxon>Enterococcus</taxon>
    </lineage>
</organism>
<evidence type="ECO:0000256" key="1">
    <source>
        <dbReference type="SAM" id="Phobius"/>
    </source>
</evidence>
<dbReference type="RefSeq" id="WP_127978940.1">
    <property type="nucleotide sequence ID" value="NZ_JBPFMR010000007.1"/>
</dbReference>
<reference evidence="2 3" key="1">
    <citation type="submission" date="2018-12" db="EMBL/GenBank/DDBJ databases">
        <title>A novel vanA-carrying plasmid in a clinical isolate of Enterococcus avium.</title>
        <authorList>
            <person name="Bernasconi O.J."/>
            <person name="Luzzaro F."/>
            <person name="Endimiani A."/>
        </authorList>
    </citation>
    <scope>NUCLEOTIDE SEQUENCE [LARGE SCALE GENOMIC DNA]</scope>
    <source>
        <strain evidence="2 3">LC0559/18</strain>
    </source>
</reference>
<gene>
    <name evidence="2" type="ORF">EK398_09650</name>
</gene>
<evidence type="ECO:0000313" key="3">
    <source>
        <dbReference type="Proteomes" id="UP000288388"/>
    </source>
</evidence>
<keyword evidence="1" id="KW-0812">Transmembrane</keyword>
<dbReference type="InterPro" id="IPR020275">
    <property type="entry name" value="DUF5592"/>
</dbReference>